<proteinExistence type="predicted"/>
<dbReference type="Proteomes" id="UP000530038">
    <property type="component" value="Unassembled WGS sequence"/>
</dbReference>
<evidence type="ECO:0000313" key="2">
    <source>
        <dbReference type="EMBL" id="MBA5230596.1"/>
    </source>
</evidence>
<accession>A0ABR5Z7T1</accession>
<keyword evidence="1" id="KW-0812">Transmembrane</keyword>
<keyword evidence="1" id="KW-0472">Membrane</keyword>
<keyword evidence="1" id="KW-1133">Transmembrane helix</keyword>
<organism evidence="2 3">
    <name type="scientific">Pectobacterium aroidearum</name>
    <dbReference type="NCBI Taxonomy" id="1201031"/>
    <lineage>
        <taxon>Bacteria</taxon>
        <taxon>Pseudomonadati</taxon>
        <taxon>Pseudomonadota</taxon>
        <taxon>Gammaproteobacteria</taxon>
        <taxon>Enterobacterales</taxon>
        <taxon>Pectobacteriaceae</taxon>
        <taxon>Pectobacterium</taxon>
    </lineage>
</organism>
<name>A0ABR5Z7T1_9GAMM</name>
<gene>
    <name evidence="2" type="ORF">H2Y56_00500</name>
</gene>
<keyword evidence="3" id="KW-1185">Reference proteome</keyword>
<evidence type="ECO:0000313" key="3">
    <source>
        <dbReference type="Proteomes" id="UP000530038"/>
    </source>
</evidence>
<protein>
    <submittedName>
        <fullName evidence="2">Uncharacterized protein</fullName>
    </submittedName>
</protein>
<sequence>MNKNISKFQEIKILLILIKHADAKGNINFYNIQIEEELRKTIKNENWLASFLFELNEADVLHYEEIGEDGFKPITIISISRNTHEYLISLVNSVNEEFDYLEERISEILTFNPKQLSKTISETKTKLNEIDGIISNNEILKPIGKSLKEIRHHFNSVSIVFSNYESIYKNIIRPVQKEGRLGVKATVQWAIISIIISTCISLAINNWLKISQLLSGV</sequence>
<evidence type="ECO:0000256" key="1">
    <source>
        <dbReference type="SAM" id="Phobius"/>
    </source>
</evidence>
<reference evidence="2 3" key="1">
    <citation type="submission" date="2020-07" db="EMBL/GenBank/DDBJ databases">
        <title>Characterization of Pectobacterium aroidearum strains causing soft rot on Amorphophallus konjac.</title>
        <authorList>
            <person name="Xie H."/>
        </authorList>
    </citation>
    <scope>NUCLEOTIDE SEQUENCE [LARGE SCALE GENOMIC DNA]</scope>
    <source>
        <strain evidence="2 3">MY10</strain>
    </source>
</reference>
<comment type="caution">
    <text evidence="2">The sequence shown here is derived from an EMBL/GenBank/DDBJ whole genome shotgun (WGS) entry which is preliminary data.</text>
</comment>
<feature type="transmembrane region" description="Helical" evidence="1">
    <location>
        <begin position="187"/>
        <end position="208"/>
    </location>
</feature>
<dbReference type="EMBL" id="JACERK010000001">
    <property type="protein sequence ID" value="MBA5230596.1"/>
    <property type="molecule type" value="Genomic_DNA"/>
</dbReference>
<dbReference type="RefSeq" id="WP_181828309.1">
    <property type="nucleotide sequence ID" value="NZ_JACERI010000001.1"/>
</dbReference>